<sequence length="91" mass="10045">MTLCSGFIDGFQSLLNNLSRNDDNDETLGSCNVQASTLFSYGGTALGKPHSYVTRGLAKVHHIDTCYSIVLMTRTLELMLKRSQLSIMDVE</sequence>
<reference evidence="1" key="1">
    <citation type="submission" date="2018-04" db="EMBL/GenBank/DDBJ databases">
        <title>WGS assembly of Panicum hallii.</title>
        <authorList>
            <person name="Lovell J."/>
            <person name="Jenkins J."/>
            <person name="Lowry D."/>
            <person name="Mamidi S."/>
            <person name="Sreedasyam A."/>
            <person name="Weng X."/>
            <person name="Barry K."/>
            <person name="Bonette J."/>
            <person name="Campitelli B."/>
            <person name="Daum C."/>
            <person name="Gordon S."/>
            <person name="Gould B."/>
            <person name="Lipzen A."/>
            <person name="Macqueen A."/>
            <person name="Palacio-Mejia J."/>
            <person name="Plott C."/>
            <person name="Shakirov E."/>
            <person name="Shu S."/>
            <person name="Yoshinaga Y."/>
            <person name="Zane M."/>
            <person name="Rokhsar D."/>
            <person name="Grimwood J."/>
            <person name="Schmutz J."/>
            <person name="Juenger T."/>
        </authorList>
    </citation>
    <scope>NUCLEOTIDE SEQUENCE [LARGE SCALE GENOMIC DNA]</scope>
    <source>
        <strain evidence="1">FIL2</strain>
    </source>
</reference>
<dbReference type="EMBL" id="CM008050">
    <property type="protein sequence ID" value="PVH38770.1"/>
    <property type="molecule type" value="Genomic_DNA"/>
</dbReference>
<proteinExistence type="predicted"/>
<name>A0A2T8IM63_9POAL</name>
<dbReference type="AlphaFoldDB" id="A0A2T8IM63"/>
<protein>
    <submittedName>
        <fullName evidence="1">Uncharacterized protein</fullName>
    </submittedName>
</protein>
<evidence type="ECO:0000313" key="1">
    <source>
        <dbReference type="EMBL" id="PVH38770.1"/>
    </source>
</evidence>
<dbReference type="Proteomes" id="UP000243499">
    <property type="component" value="Chromosome 5"/>
</dbReference>
<gene>
    <name evidence="1" type="ORF">PAHAL_5G349200</name>
</gene>
<organism evidence="1">
    <name type="scientific">Panicum hallii</name>
    <dbReference type="NCBI Taxonomy" id="206008"/>
    <lineage>
        <taxon>Eukaryota</taxon>
        <taxon>Viridiplantae</taxon>
        <taxon>Streptophyta</taxon>
        <taxon>Embryophyta</taxon>
        <taxon>Tracheophyta</taxon>
        <taxon>Spermatophyta</taxon>
        <taxon>Magnoliopsida</taxon>
        <taxon>Liliopsida</taxon>
        <taxon>Poales</taxon>
        <taxon>Poaceae</taxon>
        <taxon>PACMAD clade</taxon>
        <taxon>Panicoideae</taxon>
        <taxon>Panicodae</taxon>
        <taxon>Paniceae</taxon>
        <taxon>Panicinae</taxon>
        <taxon>Panicum</taxon>
        <taxon>Panicum sect. Panicum</taxon>
    </lineage>
</organism>
<dbReference type="Gramene" id="PVH38770">
    <property type="protein sequence ID" value="PVH38770"/>
    <property type="gene ID" value="PAHAL_5G349200"/>
</dbReference>
<accession>A0A2T8IM63</accession>